<evidence type="ECO:0000313" key="9">
    <source>
        <dbReference type="Proteomes" id="UP000244441"/>
    </source>
</evidence>
<dbReference type="InterPro" id="IPR000014">
    <property type="entry name" value="PAS"/>
</dbReference>
<proteinExistence type="predicted"/>
<dbReference type="PRINTS" id="PR00344">
    <property type="entry name" value="BCTRLSENSOR"/>
</dbReference>
<dbReference type="Gene3D" id="3.40.50.2300">
    <property type="match status" value="1"/>
</dbReference>
<dbReference type="FunFam" id="3.30.565.10:FF:000010">
    <property type="entry name" value="Sensor histidine kinase RcsC"/>
    <property type="match status" value="1"/>
</dbReference>
<reference evidence="8 9" key="1">
    <citation type="submission" date="2018-01" db="EMBL/GenBank/DDBJ databases">
        <title>Genome sequence of a Cantenovulum-like bacteria.</title>
        <authorList>
            <person name="Tan W.R."/>
            <person name="Lau N.-S."/>
            <person name="Go F."/>
            <person name="Amirul A.-A.A."/>
        </authorList>
    </citation>
    <scope>NUCLEOTIDE SEQUENCE [LARGE SCALE GENOMIC DNA]</scope>
    <source>
        <strain evidence="8 9">CCB-QB4</strain>
    </source>
</reference>
<dbReference type="EC" id="2.7.13.3" evidence="2"/>
<dbReference type="CDD" id="cd16922">
    <property type="entry name" value="HATPase_EvgS-ArcB-TorS-like"/>
    <property type="match status" value="1"/>
</dbReference>
<evidence type="ECO:0000256" key="1">
    <source>
        <dbReference type="ARBA" id="ARBA00000085"/>
    </source>
</evidence>
<dbReference type="Proteomes" id="UP000244441">
    <property type="component" value="Chromosome"/>
</dbReference>
<dbReference type="InterPro" id="IPR003594">
    <property type="entry name" value="HATPase_dom"/>
</dbReference>
<dbReference type="SUPFAM" id="SSF55874">
    <property type="entry name" value="ATPase domain of HSP90 chaperone/DNA topoisomerase II/histidine kinase"/>
    <property type="match status" value="1"/>
</dbReference>
<dbReference type="PANTHER" id="PTHR45339">
    <property type="entry name" value="HYBRID SIGNAL TRANSDUCTION HISTIDINE KINASE J"/>
    <property type="match status" value="1"/>
</dbReference>
<organism evidence="8 9">
    <name type="scientific">Saccharobesus litoralis</name>
    <dbReference type="NCBI Taxonomy" id="2172099"/>
    <lineage>
        <taxon>Bacteria</taxon>
        <taxon>Pseudomonadati</taxon>
        <taxon>Pseudomonadota</taxon>
        <taxon>Gammaproteobacteria</taxon>
        <taxon>Alteromonadales</taxon>
        <taxon>Alteromonadaceae</taxon>
        <taxon>Saccharobesus</taxon>
    </lineage>
</organism>
<dbReference type="SUPFAM" id="SSF52172">
    <property type="entry name" value="CheY-like"/>
    <property type="match status" value="1"/>
</dbReference>
<protein>
    <recommendedName>
        <fullName evidence="2">histidine kinase</fullName>
        <ecNumber evidence="2">2.7.13.3</ecNumber>
    </recommendedName>
</protein>
<sequence length="920" mass="102969">MPNSDCSSRQIHYHSVYLAKHNAMGISLTCQLSQPATGTSWLVGNVGNMGITATTGNHVVGNMNQVELCKQCQQNPIDIHLESHSQHLNYTSTEWLKPLPAAPYVNANIDFLERFKAAAEGTNLGVWDVQFERVVDEQVDYTSLFFTSTKTFFSESFLSCLGLENKNIGDWQHIKRLLHPDDLPLFESFLTNHIEFEMPLLFECRIHCRGLDYQWFEIKGNTVRDEIGRPIRMTGSIQNCTAQKEMLLSVLESEEAKKMALEAAKIGVWTGNLLDSTWTWDARVDAIFEFTEQERGDLQAWKARLHPDDADNVINALNESLDHAIPFEVEYRIITPTNKTKYIVAKGQVSQNVFGDLVRIDCILYDNTVAVIAKTKLEEITSELEERVKQRTKELEASRDLAEVGSRTKSRFLAMMSHEIRTPMNGVIGALDLVEQSNLNIEQQELISTAKNSALNLVAILNDILDLNKIEAGKLKLETVDMSIAELVDGVVGVFAPIAEAKQVELILHESFEYQDLVSSDPTRIRQVLSNLVGNAVKFTQSNDEKIGKIILKISKDHQQSLGPLQMVNFEVMDNGIGIAPEAVDNLFSAFTQAEDSTTRKYGGTGLGLAICARLSDLLGGTIAVESEPGQGSCFRLSLPLWPAKEEAPLSPLFGESICLINFAEPALHWVIEQLENEGAMVDRLSLDDLTKQDNQHLLQDASSILFFAATVPQADLTLLLHSLDDDLRSKLTLWLSKQQKQYLFDSELTFKQVMFPPFSSYKLKRWGLVSEEILPKANNTFVVNDVKPIQSTSSQANVLIVEDNPLNQKLILKQMERLGFLADLAPNGEIGLQMFKDKPYQVVISDCHMPEMDGYLMTQAIRQYEAQQELDATPIVALTGAAMTGDKEKCLQAGMNDFLTKPIQTCELKVVLEKWYGAK</sequence>
<evidence type="ECO:0000259" key="7">
    <source>
        <dbReference type="PROSITE" id="PS50110"/>
    </source>
</evidence>
<dbReference type="Pfam" id="PF02518">
    <property type="entry name" value="HATPase_c"/>
    <property type="match status" value="1"/>
</dbReference>
<dbReference type="InterPro" id="IPR005467">
    <property type="entry name" value="His_kinase_dom"/>
</dbReference>
<dbReference type="SMART" id="SM00448">
    <property type="entry name" value="REC"/>
    <property type="match status" value="1"/>
</dbReference>
<dbReference type="Gene3D" id="1.10.287.130">
    <property type="match status" value="1"/>
</dbReference>
<keyword evidence="3 5" id="KW-0597">Phosphoprotein</keyword>
<dbReference type="InterPro" id="IPR003661">
    <property type="entry name" value="HisK_dim/P_dom"/>
</dbReference>
<dbReference type="OrthoDB" id="9810730at2"/>
<keyword evidence="4" id="KW-0902">Two-component regulatory system</keyword>
<dbReference type="SUPFAM" id="SSF55785">
    <property type="entry name" value="PYP-like sensor domain (PAS domain)"/>
    <property type="match status" value="2"/>
</dbReference>
<dbReference type="SMART" id="SM00387">
    <property type="entry name" value="HATPase_c"/>
    <property type="match status" value="1"/>
</dbReference>
<dbReference type="GO" id="GO:0000155">
    <property type="term" value="F:phosphorelay sensor kinase activity"/>
    <property type="evidence" value="ECO:0007669"/>
    <property type="project" value="InterPro"/>
</dbReference>
<name>A0A2S0VW57_9ALTE</name>
<dbReference type="Pfam" id="PF08447">
    <property type="entry name" value="PAS_3"/>
    <property type="match status" value="2"/>
</dbReference>
<keyword evidence="9" id="KW-1185">Reference proteome</keyword>
<dbReference type="RefSeq" id="WP_108604472.1">
    <property type="nucleotide sequence ID" value="NZ_CP026604.1"/>
</dbReference>
<dbReference type="EMBL" id="CP026604">
    <property type="protein sequence ID" value="AWB68413.1"/>
    <property type="molecule type" value="Genomic_DNA"/>
</dbReference>
<evidence type="ECO:0000256" key="3">
    <source>
        <dbReference type="ARBA" id="ARBA00022553"/>
    </source>
</evidence>
<dbReference type="CDD" id="cd17546">
    <property type="entry name" value="REC_hyHK_CKI1_RcsC-like"/>
    <property type="match status" value="1"/>
</dbReference>
<dbReference type="InterPro" id="IPR036890">
    <property type="entry name" value="HATPase_C_sf"/>
</dbReference>
<dbReference type="Pfam" id="PF00072">
    <property type="entry name" value="Response_reg"/>
    <property type="match status" value="1"/>
</dbReference>
<feature type="domain" description="Histidine kinase" evidence="6">
    <location>
        <begin position="415"/>
        <end position="643"/>
    </location>
</feature>
<dbReference type="CDD" id="cd00130">
    <property type="entry name" value="PAS"/>
    <property type="match status" value="2"/>
</dbReference>
<dbReference type="SUPFAM" id="SSF47384">
    <property type="entry name" value="Homodimeric domain of signal transducing histidine kinase"/>
    <property type="match status" value="1"/>
</dbReference>
<dbReference type="Gene3D" id="3.30.450.20">
    <property type="entry name" value="PAS domain"/>
    <property type="match status" value="2"/>
</dbReference>
<dbReference type="PROSITE" id="PS50110">
    <property type="entry name" value="RESPONSE_REGULATORY"/>
    <property type="match status" value="1"/>
</dbReference>
<dbReference type="CDD" id="cd00082">
    <property type="entry name" value="HisKA"/>
    <property type="match status" value="1"/>
</dbReference>
<dbReference type="AlphaFoldDB" id="A0A2S0VW57"/>
<evidence type="ECO:0000256" key="5">
    <source>
        <dbReference type="PROSITE-ProRule" id="PRU00169"/>
    </source>
</evidence>
<dbReference type="InterPro" id="IPR004358">
    <property type="entry name" value="Sig_transdc_His_kin-like_C"/>
</dbReference>
<dbReference type="PANTHER" id="PTHR45339:SF1">
    <property type="entry name" value="HYBRID SIGNAL TRANSDUCTION HISTIDINE KINASE J"/>
    <property type="match status" value="1"/>
</dbReference>
<dbReference type="KEGG" id="cate:C2869_19265"/>
<evidence type="ECO:0000313" key="8">
    <source>
        <dbReference type="EMBL" id="AWB68413.1"/>
    </source>
</evidence>
<comment type="catalytic activity">
    <reaction evidence="1">
        <text>ATP + protein L-histidine = ADP + protein N-phospho-L-histidine.</text>
        <dbReference type="EC" id="2.7.13.3"/>
    </reaction>
</comment>
<dbReference type="Pfam" id="PF00512">
    <property type="entry name" value="HisKA"/>
    <property type="match status" value="1"/>
</dbReference>
<gene>
    <name evidence="8" type="ORF">C2869_19265</name>
</gene>
<evidence type="ECO:0000256" key="4">
    <source>
        <dbReference type="ARBA" id="ARBA00023012"/>
    </source>
</evidence>
<dbReference type="InterPro" id="IPR035965">
    <property type="entry name" value="PAS-like_dom_sf"/>
</dbReference>
<accession>A0A2S0VW57</accession>
<dbReference type="PROSITE" id="PS50109">
    <property type="entry name" value="HIS_KIN"/>
    <property type="match status" value="1"/>
</dbReference>
<feature type="domain" description="Response regulatory" evidence="7">
    <location>
        <begin position="798"/>
        <end position="917"/>
    </location>
</feature>
<dbReference type="InterPro" id="IPR013655">
    <property type="entry name" value="PAS_fold_3"/>
</dbReference>
<dbReference type="InterPro" id="IPR036097">
    <property type="entry name" value="HisK_dim/P_sf"/>
</dbReference>
<feature type="modified residue" description="4-aspartylphosphate" evidence="5">
    <location>
        <position position="847"/>
    </location>
</feature>
<evidence type="ECO:0000256" key="2">
    <source>
        <dbReference type="ARBA" id="ARBA00012438"/>
    </source>
</evidence>
<dbReference type="InterPro" id="IPR011006">
    <property type="entry name" value="CheY-like_superfamily"/>
</dbReference>
<dbReference type="InterPro" id="IPR001789">
    <property type="entry name" value="Sig_transdc_resp-reg_receiver"/>
</dbReference>
<dbReference type="SMART" id="SM00388">
    <property type="entry name" value="HisKA"/>
    <property type="match status" value="1"/>
</dbReference>
<evidence type="ECO:0000259" key="6">
    <source>
        <dbReference type="PROSITE" id="PS50109"/>
    </source>
</evidence>
<dbReference type="Gene3D" id="3.30.565.10">
    <property type="entry name" value="Histidine kinase-like ATPase, C-terminal domain"/>
    <property type="match status" value="1"/>
</dbReference>